<proteinExistence type="predicted"/>
<feature type="transmembrane region" description="Helical" evidence="1">
    <location>
        <begin position="12"/>
        <end position="30"/>
    </location>
</feature>
<evidence type="ECO:0000313" key="2">
    <source>
        <dbReference type="EMBL" id="RJK96452.1"/>
    </source>
</evidence>
<dbReference type="EMBL" id="QZEZ01000003">
    <property type="protein sequence ID" value="RJK96452.1"/>
    <property type="molecule type" value="Genomic_DNA"/>
</dbReference>
<keyword evidence="1" id="KW-1133">Transmembrane helix</keyword>
<reference evidence="2 3" key="1">
    <citation type="submission" date="2018-09" db="EMBL/GenBank/DDBJ databases">
        <title>YIM 75000 draft genome.</title>
        <authorList>
            <person name="Tang S."/>
            <person name="Feng Y."/>
        </authorList>
    </citation>
    <scope>NUCLEOTIDE SEQUENCE [LARGE SCALE GENOMIC DNA]</scope>
    <source>
        <strain evidence="2 3">YIM 75000</strain>
    </source>
</reference>
<dbReference type="Proteomes" id="UP000265614">
    <property type="component" value="Unassembled WGS sequence"/>
</dbReference>
<accession>A0A3A3Z1I2</accession>
<feature type="transmembrane region" description="Helical" evidence="1">
    <location>
        <begin position="36"/>
        <end position="54"/>
    </location>
</feature>
<comment type="caution">
    <text evidence="2">The sequence shown here is derived from an EMBL/GenBank/DDBJ whole genome shotgun (WGS) entry which is preliminary data.</text>
</comment>
<organism evidence="2 3">
    <name type="scientific">Vallicoccus soli</name>
    <dbReference type="NCBI Taxonomy" id="2339232"/>
    <lineage>
        <taxon>Bacteria</taxon>
        <taxon>Bacillati</taxon>
        <taxon>Actinomycetota</taxon>
        <taxon>Actinomycetes</taxon>
        <taxon>Motilibacterales</taxon>
        <taxon>Vallicoccaceae</taxon>
        <taxon>Vallicoccus</taxon>
    </lineage>
</organism>
<gene>
    <name evidence="2" type="ORF">D5H78_09540</name>
</gene>
<name>A0A3A3Z1I2_9ACTN</name>
<evidence type="ECO:0000313" key="3">
    <source>
        <dbReference type="Proteomes" id="UP000265614"/>
    </source>
</evidence>
<evidence type="ECO:0000256" key="1">
    <source>
        <dbReference type="SAM" id="Phobius"/>
    </source>
</evidence>
<keyword evidence="1" id="KW-0812">Transmembrane</keyword>
<keyword evidence="3" id="KW-1185">Reference proteome</keyword>
<keyword evidence="1" id="KW-0472">Membrane</keyword>
<protein>
    <submittedName>
        <fullName evidence="2">Uncharacterized protein</fullName>
    </submittedName>
</protein>
<sequence length="66" mass="6775">MERRRRALSLRVLGPLLAGALLIVLGASVVDGAPGSVMLGGGAGLAVEALVYLWRGRSLFDDAGGR</sequence>
<dbReference type="RefSeq" id="WP_119950196.1">
    <property type="nucleotide sequence ID" value="NZ_QZEZ01000003.1"/>
</dbReference>
<dbReference type="AlphaFoldDB" id="A0A3A3Z1I2"/>